<organism evidence="2 3">
    <name type="scientific">Saltatorellus ferox</name>
    <dbReference type="NCBI Taxonomy" id="2528018"/>
    <lineage>
        <taxon>Bacteria</taxon>
        <taxon>Pseudomonadati</taxon>
        <taxon>Planctomycetota</taxon>
        <taxon>Planctomycetia</taxon>
        <taxon>Planctomycetia incertae sedis</taxon>
        <taxon>Saltatorellus</taxon>
    </lineage>
</organism>
<evidence type="ECO:0000313" key="3">
    <source>
        <dbReference type="Proteomes" id="UP000320390"/>
    </source>
</evidence>
<dbReference type="Proteomes" id="UP000320390">
    <property type="component" value="Chromosome"/>
</dbReference>
<feature type="compositionally biased region" description="Basic and acidic residues" evidence="1">
    <location>
        <begin position="299"/>
        <end position="308"/>
    </location>
</feature>
<proteinExistence type="predicted"/>
<dbReference type="AlphaFoldDB" id="A0A518EYR6"/>
<evidence type="ECO:0000313" key="2">
    <source>
        <dbReference type="EMBL" id="QDV09194.1"/>
    </source>
</evidence>
<protein>
    <submittedName>
        <fullName evidence="2">Uncharacterized protein</fullName>
    </submittedName>
</protein>
<sequence>MKIVFASLGALFVAGVIVLAFWLDAKDSSSMARNAQASGATPNSEETSLTDISAPLGAERTPSVSARTTWSVKAIDGEGKPLHDARIQASRGGAVLEATGRAEWSDVAPGNWTLVATADERPVWRREIEIEFGQNHTTIIQLTMGVQIDGRVRDTAGRDQAGRIVGFVPRGERAPELPIRWLELPHARTTADGRFSLLLPDEGNWRLFVGWGGQIAFEEAAPQTLTVGGKSYVEVTVAAPTRLIVEVEDEPGVDVAIAHGVTVYRDAERLATERASARLSPPQPPPVAPLTSVEDEESKLERETVERHEEEVRLRESDPEAERLRALRMGVVPSGWAKAKSGFCGLNGRIEFERLPVDEELRFAVSRSPEAFAVDGSAYITAGAEVIVKIELPPPLPSDAPPLTAPRRVSALVMPSTPGSSETPGAVWR</sequence>
<feature type="region of interest" description="Disordered" evidence="1">
    <location>
        <begin position="34"/>
        <end position="63"/>
    </location>
</feature>
<accession>A0A518EYR6</accession>
<gene>
    <name evidence="2" type="ORF">Poly30_47510</name>
</gene>
<feature type="region of interest" description="Disordered" evidence="1">
    <location>
        <begin position="274"/>
        <end position="308"/>
    </location>
</feature>
<dbReference type="RefSeq" id="WP_145203165.1">
    <property type="nucleotide sequence ID" value="NZ_CP036434.1"/>
</dbReference>
<dbReference type="EMBL" id="CP036434">
    <property type="protein sequence ID" value="QDV09194.1"/>
    <property type="molecule type" value="Genomic_DNA"/>
</dbReference>
<reference evidence="2 3" key="1">
    <citation type="submission" date="2019-02" db="EMBL/GenBank/DDBJ databases">
        <title>Deep-cultivation of Planctomycetes and their phenomic and genomic characterization uncovers novel biology.</title>
        <authorList>
            <person name="Wiegand S."/>
            <person name="Jogler M."/>
            <person name="Boedeker C."/>
            <person name="Pinto D."/>
            <person name="Vollmers J."/>
            <person name="Rivas-Marin E."/>
            <person name="Kohn T."/>
            <person name="Peeters S.H."/>
            <person name="Heuer A."/>
            <person name="Rast P."/>
            <person name="Oberbeckmann S."/>
            <person name="Bunk B."/>
            <person name="Jeske O."/>
            <person name="Meyerdierks A."/>
            <person name="Storesund J.E."/>
            <person name="Kallscheuer N."/>
            <person name="Luecker S."/>
            <person name="Lage O.M."/>
            <person name="Pohl T."/>
            <person name="Merkel B.J."/>
            <person name="Hornburger P."/>
            <person name="Mueller R.-W."/>
            <person name="Bruemmer F."/>
            <person name="Labrenz M."/>
            <person name="Spormann A.M."/>
            <person name="Op den Camp H."/>
            <person name="Overmann J."/>
            <person name="Amann R."/>
            <person name="Jetten M.S.M."/>
            <person name="Mascher T."/>
            <person name="Medema M.H."/>
            <person name="Devos D.P."/>
            <person name="Kaster A.-K."/>
            <person name="Ovreas L."/>
            <person name="Rohde M."/>
            <person name="Galperin M.Y."/>
            <person name="Jogler C."/>
        </authorList>
    </citation>
    <scope>NUCLEOTIDE SEQUENCE [LARGE SCALE GENOMIC DNA]</scope>
    <source>
        <strain evidence="2 3">Poly30</strain>
    </source>
</reference>
<name>A0A518EYR6_9BACT</name>
<evidence type="ECO:0000256" key="1">
    <source>
        <dbReference type="SAM" id="MobiDB-lite"/>
    </source>
</evidence>
<feature type="compositionally biased region" description="Polar residues" evidence="1">
    <location>
        <begin position="34"/>
        <end position="51"/>
    </location>
</feature>
<keyword evidence="3" id="KW-1185">Reference proteome</keyword>